<evidence type="ECO:0000259" key="17">
    <source>
        <dbReference type="PROSITE" id="PS50126"/>
    </source>
</evidence>
<evidence type="ECO:0000313" key="18">
    <source>
        <dbReference type="EMBL" id="GHD30452.1"/>
    </source>
</evidence>
<keyword evidence="15" id="KW-0862">Zinc</keyword>
<gene>
    <name evidence="15" type="primary">rne</name>
    <name evidence="18" type="ORF">GCM10016272_11220</name>
</gene>
<evidence type="ECO:0000256" key="8">
    <source>
        <dbReference type="ARBA" id="ARBA00022723"/>
    </source>
</evidence>
<comment type="function">
    <text evidence="15">Endoribonuclease that plays a central role in RNA processing and decay. Required for the maturation of 5S and 16S rRNAs and the majority of tRNAs. Also involved in the degradation of most mRNAs.</text>
</comment>
<feature type="region of interest" description="Disordered" evidence="16">
    <location>
        <begin position="1329"/>
        <end position="1379"/>
    </location>
</feature>
<feature type="domain" description="S1 motif" evidence="17">
    <location>
        <begin position="39"/>
        <end position="116"/>
    </location>
</feature>
<comment type="similarity">
    <text evidence="1">Belongs to the RNase E/G family. RNase G subfamily.</text>
</comment>
<evidence type="ECO:0000256" key="15">
    <source>
        <dbReference type="HAMAP-Rule" id="MF_00970"/>
    </source>
</evidence>
<evidence type="ECO:0000256" key="11">
    <source>
        <dbReference type="ARBA" id="ARBA00022801"/>
    </source>
</evidence>
<dbReference type="InterPro" id="IPR004659">
    <property type="entry name" value="RNase_E/G"/>
</dbReference>
<evidence type="ECO:0000313" key="19">
    <source>
        <dbReference type="Proteomes" id="UP000610203"/>
    </source>
</evidence>
<feature type="binding site" evidence="15">
    <location>
        <position position="403"/>
    </location>
    <ligand>
        <name>Zn(2+)</name>
        <dbReference type="ChEBI" id="CHEBI:29105"/>
        <note>ligand shared between dimeric partners</note>
    </ligand>
</feature>
<keyword evidence="15" id="KW-0820">tRNA-binding</keyword>
<comment type="catalytic activity">
    <reaction evidence="15">
        <text>Endonucleolytic cleavage of single-stranded RNA in A- and U-rich regions.</text>
        <dbReference type="EC" id="3.1.26.12"/>
    </reaction>
</comment>
<dbReference type="InterPro" id="IPR003029">
    <property type="entry name" value="S1_domain"/>
</dbReference>
<evidence type="ECO:0000256" key="5">
    <source>
        <dbReference type="ARBA" id="ARBA00022552"/>
    </source>
</evidence>
<protein>
    <recommendedName>
        <fullName evidence="15">Ribonuclease E</fullName>
        <shortName evidence="15">RNase E</shortName>
        <ecNumber evidence="15">3.1.26.12</ecNumber>
    </recommendedName>
</protein>
<feature type="compositionally biased region" description="Basic residues" evidence="16">
    <location>
        <begin position="1420"/>
        <end position="1431"/>
    </location>
</feature>
<comment type="cofactor">
    <cofactor evidence="15">
        <name>Zn(2+)</name>
        <dbReference type="ChEBI" id="CHEBI:29105"/>
    </cofactor>
    <text evidence="15">Binds 2 Zn(2+) ions per homotetramer.</text>
</comment>
<keyword evidence="8 15" id="KW-0479">Metal-binding</keyword>
<feature type="compositionally biased region" description="Basic and acidic residues" evidence="16">
    <location>
        <begin position="753"/>
        <end position="782"/>
    </location>
</feature>
<dbReference type="Gene3D" id="2.40.50.140">
    <property type="entry name" value="Nucleic acid-binding proteins"/>
    <property type="match status" value="1"/>
</dbReference>
<evidence type="ECO:0000256" key="3">
    <source>
        <dbReference type="ARBA" id="ARBA00022490"/>
    </source>
</evidence>
<feature type="binding site" evidence="15">
    <location>
        <position position="342"/>
    </location>
    <ligand>
        <name>Mg(2+)</name>
        <dbReference type="ChEBI" id="CHEBI:18420"/>
        <note>catalytic</note>
    </ligand>
</feature>
<keyword evidence="11 15" id="KW-0378">Hydrolase</keyword>
<dbReference type="PANTHER" id="PTHR30001">
    <property type="entry name" value="RIBONUCLEASE"/>
    <property type="match status" value="1"/>
</dbReference>
<feature type="compositionally biased region" description="Polar residues" evidence="16">
    <location>
        <begin position="533"/>
        <end position="559"/>
    </location>
</feature>
<keyword evidence="4 15" id="KW-0997">Cell inner membrane</keyword>
<feature type="compositionally biased region" description="Polar residues" evidence="16">
    <location>
        <begin position="656"/>
        <end position="683"/>
    </location>
</feature>
<evidence type="ECO:0000256" key="16">
    <source>
        <dbReference type="SAM" id="MobiDB-lite"/>
    </source>
</evidence>
<keyword evidence="2 15" id="KW-1003">Cell membrane</keyword>
<feature type="compositionally biased region" description="Basic and acidic residues" evidence="16">
    <location>
        <begin position="874"/>
        <end position="890"/>
    </location>
</feature>
<feature type="compositionally biased region" description="Low complexity" evidence="16">
    <location>
        <begin position="1121"/>
        <end position="1136"/>
    </location>
</feature>
<feature type="region of interest" description="Disordered" evidence="16">
    <location>
        <begin position="1409"/>
        <end position="1449"/>
    </location>
</feature>
<feature type="compositionally biased region" description="Acidic residues" evidence="16">
    <location>
        <begin position="1329"/>
        <end position="1338"/>
    </location>
</feature>
<feature type="compositionally biased region" description="Polar residues" evidence="16">
    <location>
        <begin position="949"/>
        <end position="965"/>
    </location>
</feature>
<dbReference type="PROSITE" id="PS50126">
    <property type="entry name" value="S1"/>
    <property type="match status" value="1"/>
</dbReference>
<evidence type="ECO:0000256" key="10">
    <source>
        <dbReference type="ARBA" id="ARBA00022759"/>
    </source>
</evidence>
<feature type="compositionally biased region" description="Low complexity" evidence="16">
    <location>
        <begin position="684"/>
        <end position="694"/>
    </location>
</feature>
<feature type="region of interest" description="Required for zinc-mediated homotetramerization and catalytic activity" evidence="15">
    <location>
        <begin position="400"/>
        <end position="403"/>
    </location>
</feature>
<feature type="compositionally biased region" description="Low complexity" evidence="16">
    <location>
        <begin position="568"/>
        <end position="582"/>
    </location>
</feature>
<feature type="compositionally biased region" description="Polar residues" evidence="16">
    <location>
        <begin position="834"/>
        <end position="857"/>
    </location>
</feature>
<dbReference type="PANTHER" id="PTHR30001:SF1">
    <property type="entry name" value="RIBONUCLEASE E_G-LIKE PROTEIN, CHLOROPLASTIC"/>
    <property type="match status" value="1"/>
</dbReference>
<dbReference type="Pfam" id="PF20833">
    <property type="entry name" value="RNase_E_G_Thio"/>
    <property type="match status" value="1"/>
</dbReference>
<feature type="region of interest" description="Disordered" evidence="16">
    <location>
        <begin position="515"/>
        <end position="582"/>
    </location>
</feature>
<evidence type="ECO:0000256" key="6">
    <source>
        <dbReference type="ARBA" id="ARBA00022694"/>
    </source>
</evidence>
<name>A0ABQ3GPL1_9GAMM</name>
<evidence type="ECO:0000256" key="2">
    <source>
        <dbReference type="ARBA" id="ARBA00022475"/>
    </source>
</evidence>
<comment type="caution">
    <text evidence="18">The sequence shown here is derived from an EMBL/GenBank/DDBJ whole genome shotgun (WGS) entry which is preliminary data.</text>
</comment>
<feature type="region of interest" description="Disordered" evidence="16">
    <location>
        <begin position="1182"/>
        <end position="1204"/>
    </location>
</feature>
<feature type="compositionally biased region" description="Basic and acidic residues" evidence="16">
    <location>
        <begin position="1432"/>
        <end position="1442"/>
    </location>
</feature>
<dbReference type="SUPFAM" id="SSF50249">
    <property type="entry name" value="Nucleic acid-binding proteins"/>
    <property type="match status" value="1"/>
</dbReference>
<dbReference type="HAMAP" id="MF_00970">
    <property type="entry name" value="RNase_E"/>
    <property type="match status" value="1"/>
</dbReference>
<feature type="compositionally biased region" description="Basic and acidic residues" evidence="16">
    <location>
        <begin position="966"/>
        <end position="983"/>
    </location>
</feature>
<feature type="binding site" evidence="15">
    <location>
        <position position="299"/>
    </location>
    <ligand>
        <name>Mg(2+)</name>
        <dbReference type="ChEBI" id="CHEBI:18420"/>
        <note>catalytic</note>
    </ligand>
</feature>
<feature type="compositionally biased region" description="Basic and acidic residues" evidence="16">
    <location>
        <begin position="903"/>
        <end position="921"/>
    </location>
</feature>
<dbReference type="EC" id="3.1.26.12" evidence="15"/>
<feature type="compositionally biased region" description="Basic and acidic residues" evidence="16">
    <location>
        <begin position="1023"/>
        <end position="1034"/>
    </location>
</feature>
<comment type="subcellular location">
    <subcellularLocation>
        <location evidence="15">Cytoplasm</location>
    </subcellularLocation>
    <subcellularLocation>
        <location evidence="15">Cell inner membrane</location>
        <topology evidence="15">Peripheral membrane protein</topology>
        <orientation evidence="15">Cytoplasmic side</orientation>
    </subcellularLocation>
</comment>
<reference evidence="19" key="1">
    <citation type="journal article" date="2019" name="Int. J. Syst. Evol. Microbiol.">
        <title>The Global Catalogue of Microorganisms (GCM) 10K type strain sequencing project: providing services to taxonomists for standard genome sequencing and annotation.</title>
        <authorList>
            <consortium name="The Broad Institute Genomics Platform"/>
            <consortium name="The Broad Institute Genome Sequencing Center for Infectious Disease"/>
            <person name="Wu L."/>
            <person name="Ma J."/>
        </authorList>
    </citation>
    <scope>NUCLEOTIDE SEQUENCE [LARGE SCALE GENOMIC DNA]</scope>
    <source>
        <strain evidence="19">KCTC 42280</strain>
    </source>
</reference>
<feature type="region of interest" description="Disordered" evidence="16">
    <location>
        <begin position="1113"/>
        <end position="1140"/>
    </location>
</feature>
<feature type="compositionally biased region" description="Polar residues" evidence="16">
    <location>
        <begin position="1182"/>
        <end position="1193"/>
    </location>
</feature>
<evidence type="ECO:0000256" key="4">
    <source>
        <dbReference type="ARBA" id="ARBA00022519"/>
    </source>
</evidence>
<comment type="similarity">
    <text evidence="15">Belongs to the RNase E/G family. RNase E subfamily.</text>
</comment>
<dbReference type="InterPro" id="IPR019307">
    <property type="entry name" value="RNA-bd_AU-1/RNase_E/G"/>
</dbReference>
<keyword evidence="12 15" id="KW-0460">Magnesium</keyword>
<dbReference type="Gene3D" id="3.40.1260.20">
    <property type="entry name" value="Ribonuclease E, catalytic domain"/>
    <property type="match status" value="1"/>
</dbReference>
<dbReference type="Pfam" id="PF00575">
    <property type="entry name" value="S1"/>
    <property type="match status" value="1"/>
</dbReference>
<dbReference type="EMBL" id="BMZR01000002">
    <property type="protein sequence ID" value="GHD30452.1"/>
    <property type="molecule type" value="Genomic_DNA"/>
</dbReference>
<evidence type="ECO:0000256" key="14">
    <source>
        <dbReference type="ARBA" id="ARBA00023136"/>
    </source>
</evidence>
<keyword evidence="9 15" id="KW-0699">rRNA-binding</keyword>
<keyword evidence="5 15" id="KW-0698">rRNA processing</keyword>
<keyword evidence="14 15" id="KW-0472">Membrane</keyword>
<feature type="compositionally biased region" description="Low complexity" evidence="16">
    <location>
        <begin position="783"/>
        <end position="792"/>
    </location>
</feature>
<evidence type="ECO:0000256" key="7">
    <source>
        <dbReference type="ARBA" id="ARBA00022722"/>
    </source>
</evidence>
<feature type="compositionally biased region" description="Low complexity" evidence="16">
    <location>
        <begin position="737"/>
        <end position="752"/>
    </location>
</feature>
<dbReference type="InterPro" id="IPR028878">
    <property type="entry name" value="RNase_E"/>
</dbReference>
<feature type="compositionally biased region" description="Low complexity" evidence="16">
    <location>
        <begin position="1012"/>
        <end position="1022"/>
    </location>
</feature>
<accession>A0ABQ3GPL1</accession>
<dbReference type="SMART" id="SM00316">
    <property type="entry name" value="S1"/>
    <property type="match status" value="1"/>
</dbReference>
<feature type="compositionally biased region" description="Basic and acidic residues" evidence="16">
    <location>
        <begin position="793"/>
        <end position="812"/>
    </location>
</feature>
<feature type="compositionally biased region" description="Basic residues" evidence="16">
    <location>
        <begin position="713"/>
        <end position="727"/>
    </location>
</feature>
<keyword evidence="13 15" id="KW-0694">RNA-binding</keyword>
<feature type="region of interest" description="Disordered" evidence="16">
    <location>
        <begin position="656"/>
        <end position="1091"/>
    </location>
</feature>
<keyword evidence="3 15" id="KW-0963">Cytoplasm</keyword>
<keyword evidence="10 15" id="KW-0255">Endonuclease</keyword>
<dbReference type="NCBIfam" id="TIGR00757">
    <property type="entry name" value="RNaseEG"/>
    <property type="match status" value="1"/>
</dbReference>
<feature type="region of interest" description="Disordered" evidence="16">
    <location>
        <begin position="1279"/>
        <end position="1298"/>
    </location>
</feature>
<feature type="binding site" evidence="15">
    <location>
        <position position="400"/>
    </location>
    <ligand>
        <name>Zn(2+)</name>
        <dbReference type="ChEBI" id="CHEBI:29105"/>
        <note>ligand shared between dimeric partners</note>
    </ligand>
</feature>
<organism evidence="18 19">
    <name type="scientific">Psychrobacter glaciei</name>
    <dbReference type="NCBI Taxonomy" id="619771"/>
    <lineage>
        <taxon>Bacteria</taxon>
        <taxon>Pseudomonadati</taxon>
        <taxon>Pseudomonadota</taxon>
        <taxon>Gammaproteobacteria</taxon>
        <taxon>Moraxellales</taxon>
        <taxon>Moraxellaceae</taxon>
        <taxon>Psychrobacter</taxon>
    </lineage>
</organism>
<evidence type="ECO:0000256" key="12">
    <source>
        <dbReference type="ARBA" id="ARBA00022842"/>
    </source>
</evidence>
<feature type="compositionally biased region" description="Basic and acidic residues" evidence="16">
    <location>
        <begin position="1342"/>
        <end position="1363"/>
    </location>
</feature>
<keyword evidence="19" id="KW-1185">Reference proteome</keyword>
<comment type="cofactor">
    <cofactor evidence="15">
        <name>Mg(2+)</name>
        <dbReference type="ChEBI" id="CHEBI:18420"/>
    </cofactor>
    <text evidence="15">Binds 1 Mg(2+) ion per subunit.</text>
</comment>
<evidence type="ECO:0000256" key="9">
    <source>
        <dbReference type="ARBA" id="ARBA00022730"/>
    </source>
</evidence>
<evidence type="ECO:0000256" key="13">
    <source>
        <dbReference type="ARBA" id="ARBA00022884"/>
    </source>
</evidence>
<dbReference type="Pfam" id="PF10150">
    <property type="entry name" value="RNase_E_G"/>
    <property type="match status" value="1"/>
</dbReference>
<dbReference type="RefSeq" id="WP_189582966.1">
    <property type="nucleotide sequence ID" value="NZ_BMZR01000002.1"/>
</dbReference>
<feature type="compositionally biased region" description="Polar residues" evidence="16">
    <location>
        <begin position="1285"/>
        <end position="1298"/>
    </location>
</feature>
<feature type="compositionally biased region" description="Polar residues" evidence="16">
    <location>
        <begin position="984"/>
        <end position="1011"/>
    </location>
</feature>
<sequence>MKRILINATQNEEIRVALCKGNHLYDFDLENRTREQKKSNIYKGHVTRVEPSLEAVFVEYGSQRQGFLPIREISAEYLSGNPRDENIKKLIKEGDELIVQVEKEERGNKGAALSTYVSLAGRYLVLMPNNPRGGGISRQISGKLREDMKRMLGSLDLPKGMSVIIRTAGIGKTQEDLQHDLNHLLNIWQAIQEQNQKYPSPRLVHQEAGVVTRAVRDYLRDDIAEIWIDNENAYIEAAGFIDAVMPKQAEKLRKYTDYEPMFSRFNIEKQIETAYQREVRLPSGGSIVIDQTEALVSIDINSAKSTKGSDVAETAYHTNLEAADEIARQLRLRDMGGLIVIDFIDMNDNKHQKEVEKRLVDATKYDRARVQFGDISKFGLMEMSRQRLRPSLEESTGYICPRCHGNGMIRDLRSLSLSIMRQIEQIALKERQGEVQAEVPTDIAAFLLNEKRDALVYLEQDSGTRITILPHAHLESPNFKLHFNRDGFAPSSYERITDTAQEHSDLGYNVDWQTAEKERPEQQPTRQPRQTRDSSATNQATSPTTTAPQNSAEQQSSTVNHSNDRRNNTSTNNASSTHAPQDNKAANVAVAAPAAAITTPSPSVTTTAQPQAVAWLSNLFAQAPQAQTTNSISSRDAAEAIEALVNNGAQSLGSFGQVDSSALTGNAQNPSQTTQQDNSQKSDNQAPNNNTNRQQARRNTDGDTDDNSAEDRRRRKPRKSRSSKPHQRKEPRDDTSNDNVASSSADSSAASSTDDKSADTQDKRQQDNRRTSDRNRNNRQDNSRNSNNNGHNDSNRDDAEQKDSNTADEQTRSKRKSNTQRSSRGKLERGETLTADNAKQNTQKTTTSANKNQASTRRNQDPNEVVLQVNEATNELKKPEVVHLSLDDSKPAQVTHQSAEKPSSARDTTEDEATKERREDSATQQNAAKESTNQQNSPVESTDKHGTNEHGTNQHGNSQKSTQVKSSEEKITAEKSTDIKDNAQQDNEPVSDTQKSSTQANTAESTDAEVSTTADPAQQAAPTDDRKADDKTASVDEQAASKSNSDSQADSQKPVTTEAANVAAAPSAQKTDDDNATTAATHTSSPSNSALELTHDALFAKRYVTAKKFGQASNDPRVVRSQQAQSAEQPQATEQAVASAPTIRGSVGDFVRKALTDAESRLKSDGVISCFIAAIEAHTQKAQTAGNGTNVEGDSSENKGDDNDFATRRFDFSNYGYQPLAADYLARFEAMTQAVSQFAAAQGKTAVEPRAIGKRASNDPRGQHPDYQQPAVLTIPDEQAAEPTVSASEPVTESEQISNDVDAHKVEATALANQTQADDVSADSEQLLEAEQALEETSVESPDTKSNDVEEVEVKGAEMKGAEVELEQTEQPIVEQSTKEEIQAAKSKTTIASYKNMIENVAEQLLPQTGMFNLTTPKVPKARSRKPKTDHKKPTQAEKLESDESDSES</sequence>
<dbReference type="InterPro" id="IPR012340">
    <property type="entry name" value="NA-bd_OB-fold"/>
</dbReference>
<feature type="compositionally biased region" description="Polar residues" evidence="16">
    <location>
        <begin position="892"/>
        <end position="901"/>
    </location>
</feature>
<comment type="subunit">
    <text evidence="15">Component of the RNA degradosome, which is a multiprotein complex involved in RNA processing and mRNA degradation. Within the RNA degradosome, RNase E assembles into a homotetramer formed by a dimer of dimers.</text>
</comment>
<keyword evidence="6 15" id="KW-0819">tRNA processing</keyword>
<dbReference type="InterPro" id="IPR048583">
    <property type="entry name" value="RNase_E_G_thioredoxin-like"/>
</dbReference>
<feature type="compositionally biased region" description="Low complexity" evidence="16">
    <location>
        <begin position="1076"/>
        <end position="1090"/>
    </location>
</feature>
<proteinExistence type="inferred from homology"/>
<evidence type="ECO:0000256" key="1">
    <source>
        <dbReference type="ARBA" id="ARBA00005663"/>
    </source>
</evidence>
<keyword evidence="7 15" id="KW-0540">Nuclease</keyword>
<feature type="compositionally biased region" description="Polar residues" evidence="16">
    <location>
        <begin position="922"/>
        <end position="940"/>
    </location>
</feature>
<dbReference type="CDD" id="cd04453">
    <property type="entry name" value="S1_RNase_E"/>
    <property type="match status" value="1"/>
</dbReference>
<feature type="compositionally biased region" description="Polar residues" evidence="16">
    <location>
        <begin position="1040"/>
        <end position="1059"/>
    </location>
</feature>
<dbReference type="Proteomes" id="UP000610203">
    <property type="component" value="Unassembled WGS sequence"/>
</dbReference>